<protein>
    <recommendedName>
        <fullName evidence="4">Aryl sulfotransferase</fullName>
    </recommendedName>
</protein>
<accession>A0A5N0TCB1</accession>
<reference evidence="2 3" key="1">
    <citation type="submission" date="2019-09" db="EMBL/GenBank/DDBJ databases">
        <title>Wenzhouxiangella sp. Genome sequencing and assembly.</title>
        <authorList>
            <person name="Zhang R."/>
        </authorList>
    </citation>
    <scope>NUCLEOTIDE SEQUENCE [LARGE SCALE GENOMIC DNA]</scope>
    <source>
        <strain evidence="2 3">W260</strain>
    </source>
</reference>
<keyword evidence="1" id="KW-1133">Transmembrane helix</keyword>
<dbReference type="AlphaFoldDB" id="A0A5N0TCB1"/>
<gene>
    <name evidence="2" type="ORF">F3N42_05440</name>
</gene>
<dbReference type="EMBL" id="VYXP01000003">
    <property type="protein sequence ID" value="KAA9132662.1"/>
    <property type="molecule type" value="Genomic_DNA"/>
</dbReference>
<evidence type="ECO:0000256" key="1">
    <source>
        <dbReference type="SAM" id="Phobius"/>
    </source>
</evidence>
<dbReference type="Proteomes" id="UP000325372">
    <property type="component" value="Unassembled WGS sequence"/>
</dbReference>
<feature type="transmembrane region" description="Helical" evidence="1">
    <location>
        <begin position="12"/>
        <end position="35"/>
    </location>
</feature>
<dbReference type="SUPFAM" id="SSF50998">
    <property type="entry name" value="Quinoprotein alcohol dehydrogenase-like"/>
    <property type="match status" value="1"/>
</dbReference>
<dbReference type="InterPro" id="IPR039535">
    <property type="entry name" value="ASST-like"/>
</dbReference>
<dbReference type="InterPro" id="IPR011047">
    <property type="entry name" value="Quinoprotein_ADH-like_sf"/>
</dbReference>
<evidence type="ECO:0000313" key="3">
    <source>
        <dbReference type="Proteomes" id="UP000325372"/>
    </source>
</evidence>
<evidence type="ECO:0000313" key="2">
    <source>
        <dbReference type="EMBL" id="KAA9132662.1"/>
    </source>
</evidence>
<keyword evidence="3" id="KW-1185">Reference proteome</keyword>
<keyword evidence="1" id="KW-0812">Transmembrane</keyword>
<sequence>MTEQHQNALVTWLLRAAVAWLVFLGAFALGVFVMAKQVWPYGPIIEIASYFKTDETTTTTITEQIQNDLGLLPHRHLADLGQPYSWSQDYPQLDGLPIRDRRQPPRVFLSPDAPRGYRVIFGTFDFDETLHGAIVLDPDGKLVNVWQLGQEDVPWEARLDRNVSPHGFDIAPDGAIVVGFDGGTQLAAYEWCGDLRWRRQGGFHHSADIGDDNELWAWGNVDTDVMWGKYMVKLDFATGEVLDQIHINDLVSANPEVGVLSIRQLDNADGSVWMKEPWHANDIDPLPRAYADAYPMFEAGDLMVSFRSLDLIAVFDPVTHKLKWWRSGFVRRQHDPDWNADGTITVFNNNMHRGLSSIVEIDPKTYQHETVMPGQPYNFYTWRRGKHQRMDDGGFLVTSTEQGRVFEVDAEGNIVFDFINVYEGEGSYLVLSEAFFLPEDFFGDDLPVCGEPAGQG</sequence>
<name>A0A5N0TCB1_9GAMM</name>
<organism evidence="2 3">
    <name type="scientific">Marinihelvus fidelis</name>
    <dbReference type="NCBI Taxonomy" id="2613842"/>
    <lineage>
        <taxon>Bacteria</taxon>
        <taxon>Pseudomonadati</taxon>
        <taxon>Pseudomonadota</taxon>
        <taxon>Gammaproteobacteria</taxon>
        <taxon>Chromatiales</taxon>
        <taxon>Wenzhouxiangellaceae</taxon>
        <taxon>Marinihelvus</taxon>
    </lineage>
</organism>
<keyword evidence="1" id="KW-0472">Membrane</keyword>
<proteinExistence type="predicted"/>
<comment type="caution">
    <text evidence="2">The sequence shown here is derived from an EMBL/GenBank/DDBJ whole genome shotgun (WGS) entry which is preliminary data.</text>
</comment>
<dbReference type="Pfam" id="PF14269">
    <property type="entry name" value="Arylsulfotran_2"/>
    <property type="match status" value="1"/>
</dbReference>
<dbReference type="RefSeq" id="WP_150863373.1">
    <property type="nucleotide sequence ID" value="NZ_VYXP01000003.1"/>
</dbReference>
<evidence type="ECO:0008006" key="4">
    <source>
        <dbReference type="Google" id="ProtNLM"/>
    </source>
</evidence>